<dbReference type="EMBL" id="SDEE01002146">
    <property type="protein sequence ID" value="RXW11237.1"/>
    <property type="molecule type" value="Genomic_DNA"/>
</dbReference>
<dbReference type="OrthoDB" id="6770063at2759"/>
<feature type="transmembrane region" description="Helical" evidence="5">
    <location>
        <begin position="247"/>
        <end position="266"/>
    </location>
</feature>
<dbReference type="InterPro" id="IPR020846">
    <property type="entry name" value="MFS_dom"/>
</dbReference>
<feature type="transmembrane region" description="Helical" evidence="5">
    <location>
        <begin position="84"/>
        <end position="106"/>
    </location>
</feature>
<evidence type="ECO:0000313" key="8">
    <source>
        <dbReference type="Proteomes" id="UP000290288"/>
    </source>
</evidence>
<proteinExistence type="predicted"/>
<dbReference type="Proteomes" id="UP000290288">
    <property type="component" value="Unassembled WGS sequence"/>
</dbReference>
<dbReference type="InterPro" id="IPR036259">
    <property type="entry name" value="MFS_trans_sf"/>
</dbReference>
<comment type="subcellular location">
    <subcellularLocation>
        <location evidence="1">Membrane</location>
        <topology evidence="1">Multi-pass membrane protein</topology>
    </subcellularLocation>
</comment>
<sequence>MFESILPCLEYRMRFCANQSQLIAFRFLAGLGGSAPLSIGGGVLGDVWHPEERGRAIAIYSLAPLLGPVLGPVCAGWISEKSTWRWVFWSTSIIDVIIQVLGVFFLQETYAPLLLERKAKTLRNQDPEKASNMTFKTIYDKADERTSKAIFSKALTRPFKLFALESIVQLLGVYMAFIYGIFYLFLTTMPTIFAEVYHEGPGIAGLHYIALGLGLTVASQINARLLDRPYKYFKEKNNGVGEPEFRLPSMIPGTIITPFGLLLAGWSAEHHLHWIATDIGIACVGAGLILTFQAIQTCIVPSVPSWLWIPAVCAEYV</sequence>
<keyword evidence="8" id="KW-1185">Reference proteome</keyword>
<evidence type="ECO:0000256" key="1">
    <source>
        <dbReference type="ARBA" id="ARBA00004141"/>
    </source>
</evidence>
<evidence type="ECO:0000256" key="3">
    <source>
        <dbReference type="ARBA" id="ARBA00022989"/>
    </source>
</evidence>
<dbReference type="PANTHER" id="PTHR23502">
    <property type="entry name" value="MAJOR FACILITATOR SUPERFAMILY"/>
    <property type="match status" value="1"/>
</dbReference>
<dbReference type="InterPro" id="IPR011701">
    <property type="entry name" value="MFS"/>
</dbReference>
<feature type="domain" description="Major facilitator superfamily (MFS) profile" evidence="6">
    <location>
        <begin position="1"/>
        <end position="317"/>
    </location>
</feature>
<dbReference type="Pfam" id="PF07690">
    <property type="entry name" value="MFS_1"/>
    <property type="match status" value="1"/>
</dbReference>
<feature type="transmembrane region" description="Helical" evidence="5">
    <location>
        <begin position="272"/>
        <end position="292"/>
    </location>
</feature>
<evidence type="ECO:0000256" key="4">
    <source>
        <dbReference type="ARBA" id="ARBA00023136"/>
    </source>
</evidence>
<name>A0A4Q2CWT6_9AGAR</name>
<organism evidence="7 8">
    <name type="scientific">Candolleomyces aberdarensis</name>
    <dbReference type="NCBI Taxonomy" id="2316362"/>
    <lineage>
        <taxon>Eukaryota</taxon>
        <taxon>Fungi</taxon>
        <taxon>Dikarya</taxon>
        <taxon>Basidiomycota</taxon>
        <taxon>Agaricomycotina</taxon>
        <taxon>Agaricomycetes</taxon>
        <taxon>Agaricomycetidae</taxon>
        <taxon>Agaricales</taxon>
        <taxon>Agaricineae</taxon>
        <taxon>Psathyrellaceae</taxon>
        <taxon>Candolleomyces</taxon>
    </lineage>
</organism>
<evidence type="ECO:0000313" key="7">
    <source>
        <dbReference type="EMBL" id="RXW11237.1"/>
    </source>
</evidence>
<evidence type="ECO:0000256" key="2">
    <source>
        <dbReference type="ARBA" id="ARBA00022692"/>
    </source>
</evidence>
<keyword evidence="3 5" id="KW-1133">Transmembrane helix</keyword>
<feature type="transmembrane region" description="Helical" evidence="5">
    <location>
        <begin position="161"/>
        <end position="186"/>
    </location>
</feature>
<keyword evidence="4 5" id="KW-0472">Membrane</keyword>
<keyword evidence="2 5" id="KW-0812">Transmembrane</keyword>
<evidence type="ECO:0000256" key="5">
    <source>
        <dbReference type="SAM" id="Phobius"/>
    </source>
</evidence>
<dbReference type="STRING" id="2316362.A0A4Q2CWT6"/>
<comment type="caution">
    <text evidence="7">The sequence shown here is derived from an EMBL/GenBank/DDBJ whole genome shotgun (WGS) entry which is preliminary data.</text>
</comment>
<dbReference type="AlphaFoldDB" id="A0A4Q2CWT6"/>
<gene>
    <name evidence="7" type="ORF">EST38_g14617</name>
</gene>
<protein>
    <recommendedName>
        <fullName evidence="6">Major facilitator superfamily (MFS) profile domain-containing protein</fullName>
    </recommendedName>
</protein>
<dbReference type="GO" id="GO:0016020">
    <property type="term" value="C:membrane"/>
    <property type="evidence" value="ECO:0007669"/>
    <property type="project" value="UniProtKB-SubCell"/>
</dbReference>
<accession>A0A4Q2CWT6</accession>
<feature type="transmembrane region" description="Helical" evidence="5">
    <location>
        <begin position="206"/>
        <end position="226"/>
    </location>
</feature>
<feature type="transmembrane region" description="Helical" evidence="5">
    <location>
        <begin position="57"/>
        <end position="78"/>
    </location>
</feature>
<evidence type="ECO:0000259" key="6">
    <source>
        <dbReference type="PROSITE" id="PS50850"/>
    </source>
</evidence>
<reference evidence="7 8" key="1">
    <citation type="submission" date="2019-01" db="EMBL/GenBank/DDBJ databases">
        <title>Draft genome sequence of Psathyrella aberdarensis IHI B618.</title>
        <authorList>
            <person name="Buettner E."/>
            <person name="Kellner H."/>
        </authorList>
    </citation>
    <scope>NUCLEOTIDE SEQUENCE [LARGE SCALE GENOMIC DNA]</scope>
    <source>
        <strain evidence="7 8">IHI B618</strain>
    </source>
</reference>
<dbReference type="SUPFAM" id="SSF103473">
    <property type="entry name" value="MFS general substrate transporter"/>
    <property type="match status" value="1"/>
</dbReference>
<dbReference type="PANTHER" id="PTHR23502:SF60">
    <property type="entry name" value="MAJOR FACILITATOR SUPERFAMILY (MFS) PROFILE DOMAIN-CONTAINING PROTEIN-RELATED"/>
    <property type="match status" value="1"/>
</dbReference>
<dbReference type="Gene3D" id="1.20.1250.20">
    <property type="entry name" value="MFS general substrate transporter like domains"/>
    <property type="match status" value="1"/>
</dbReference>
<dbReference type="GO" id="GO:0022857">
    <property type="term" value="F:transmembrane transporter activity"/>
    <property type="evidence" value="ECO:0007669"/>
    <property type="project" value="InterPro"/>
</dbReference>
<dbReference type="PROSITE" id="PS50850">
    <property type="entry name" value="MFS"/>
    <property type="match status" value="1"/>
</dbReference>
<feature type="transmembrane region" description="Helical" evidence="5">
    <location>
        <begin position="23"/>
        <end position="45"/>
    </location>
</feature>